<dbReference type="GO" id="GO:0003677">
    <property type="term" value="F:DNA binding"/>
    <property type="evidence" value="ECO:0007669"/>
    <property type="project" value="UniProtKB-KW"/>
</dbReference>
<evidence type="ECO:0000256" key="1">
    <source>
        <dbReference type="ARBA" id="ARBA00023125"/>
    </source>
</evidence>
<sequence length="130" mass="14658">MKTLGTRIKQLRKHLTQEELAAILKVDRSTLASWEVDRREPDIATLSRIASYFQVSIDWLVGHKSAKADNGARMVLVRETAGDYLLTIDKAWEKVIATAQAYGVEPDIVQQLVEINAKIALTMNHSQQKK</sequence>
<dbReference type="PANTHER" id="PTHR46558">
    <property type="entry name" value="TRACRIPTIONAL REGULATORY PROTEIN-RELATED-RELATED"/>
    <property type="match status" value="1"/>
</dbReference>
<keyword evidence="4" id="KW-1185">Reference proteome</keyword>
<dbReference type="CDD" id="cd00093">
    <property type="entry name" value="HTH_XRE"/>
    <property type="match status" value="1"/>
</dbReference>
<dbReference type="SMART" id="SM00530">
    <property type="entry name" value="HTH_XRE"/>
    <property type="match status" value="1"/>
</dbReference>
<proteinExistence type="predicted"/>
<dbReference type="Proteomes" id="UP000320776">
    <property type="component" value="Chromosome"/>
</dbReference>
<accession>A0A517DY07</accession>
<protein>
    <submittedName>
        <fullName evidence="3">Helix-turn-helix protein</fullName>
    </submittedName>
</protein>
<dbReference type="InterPro" id="IPR001387">
    <property type="entry name" value="Cro/C1-type_HTH"/>
</dbReference>
<feature type="domain" description="HTH cro/C1-type" evidence="2">
    <location>
        <begin position="8"/>
        <end position="60"/>
    </location>
</feature>
<dbReference type="RefSeq" id="WP_144351648.1">
    <property type="nucleotide sequence ID" value="NZ_CP036259.1"/>
</dbReference>
<dbReference type="PANTHER" id="PTHR46558:SF11">
    <property type="entry name" value="HTH-TYPE TRANSCRIPTIONAL REGULATOR XRE"/>
    <property type="match status" value="1"/>
</dbReference>
<evidence type="ECO:0000313" key="3">
    <source>
        <dbReference type="EMBL" id="QDR82241.1"/>
    </source>
</evidence>
<dbReference type="SUPFAM" id="SSF47413">
    <property type="entry name" value="lambda repressor-like DNA-binding domains"/>
    <property type="match status" value="1"/>
</dbReference>
<evidence type="ECO:0000259" key="2">
    <source>
        <dbReference type="PROSITE" id="PS50943"/>
    </source>
</evidence>
<dbReference type="KEGG" id="sted:SPTER_36650"/>
<reference evidence="3 4" key="1">
    <citation type="submission" date="2019-02" db="EMBL/GenBank/DDBJ databases">
        <title>Closed genome of Sporomusa termitida DSM 4440.</title>
        <authorList>
            <person name="Poehlein A."/>
            <person name="Daniel R."/>
        </authorList>
    </citation>
    <scope>NUCLEOTIDE SEQUENCE [LARGE SCALE GENOMIC DNA]</scope>
    <source>
        <strain evidence="3 4">DSM 4440</strain>
    </source>
</reference>
<dbReference type="Gene3D" id="1.10.260.40">
    <property type="entry name" value="lambda repressor-like DNA-binding domains"/>
    <property type="match status" value="1"/>
</dbReference>
<name>A0A517DY07_9FIRM</name>
<dbReference type="PROSITE" id="PS50943">
    <property type="entry name" value="HTH_CROC1"/>
    <property type="match status" value="1"/>
</dbReference>
<dbReference type="OrthoDB" id="9811208at2"/>
<dbReference type="InterPro" id="IPR010982">
    <property type="entry name" value="Lambda_DNA-bd_dom_sf"/>
</dbReference>
<organism evidence="3 4">
    <name type="scientific">Sporomusa termitida</name>
    <dbReference type="NCBI Taxonomy" id="2377"/>
    <lineage>
        <taxon>Bacteria</taxon>
        <taxon>Bacillati</taxon>
        <taxon>Bacillota</taxon>
        <taxon>Negativicutes</taxon>
        <taxon>Selenomonadales</taxon>
        <taxon>Sporomusaceae</taxon>
        <taxon>Sporomusa</taxon>
    </lineage>
</organism>
<gene>
    <name evidence="3" type="ORF">SPTER_36650</name>
</gene>
<keyword evidence="1" id="KW-0238">DNA-binding</keyword>
<dbReference type="EMBL" id="CP036259">
    <property type="protein sequence ID" value="QDR82241.1"/>
    <property type="molecule type" value="Genomic_DNA"/>
</dbReference>
<dbReference type="AlphaFoldDB" id="A0A517DY07"/>
<dbReference type="Pfam" id="PF01381">
    <property type="entry name" value="HTH_3"/>
    <property type="match status" value="1"/>
</dbReference>
<evidence type="ECO:0000313" key="4">
    <source>
        <dbReference type="Proteomes" id="UP000320776"/>
    </source>
</evidence>